<feature type="transmembrane region" description="Helical" evidence="5">
    <location>
        <begin position="110"/>
        <end position="128"/>
    </location>
</feature>
<feature type="non-terminal residue" evidence="7">
    <location>
        <position position="233"/>
    </location>
</feature>
<evidence type="ECO:0000256" key="4">
    <source>
        <dbReference type="ARBA" id="ARBA00023136"/>
    </source>
</evidence>
<dbReference type="InterPro" id="IPR006977">
    <property type="entry name" value="Yip1_dom"/>
</dbReference>
<feature type="domain" description="Yip1" evidence="6">
    <location>
        <begin position="23"/>
        <end position="232"/>
    </location>
</feature>
<proteinExistence type="predicted"/>
<organism evidence="7">
    <name type="scientific">Caldithrix abyssi</name>
    <dbReference type="NCBI Taxonomy" id="187145"/>
    <lineage>
        <taxon>Bacteria</taxon>
        <taxon>Pseudomonadati</taxon>
        <taxon>Calditrichota</taxon>
        <taxon>Calditrichia</taxon>
        <taxon>Calditrichales</taxon>
        <taxon>Calditrichaceae</taxon>
        <taxon>Caldithrix</taxon>
    </lineage>
</organism>
<protein>
    <submittedName>
        <fullName evidence="7">YIP1 family protein</fullName>
    </submittedName>
</protein>
<accession>A0A7V5UDT2</accession>
<reference evidence="7" key="1">
    <citation type="journal article" date="2020" name="mSystems">
        <title>Genome- and Community-Level Interaction Insights into Carbon Utilization and Element Cycling Functions of Hydrothermarchaeota in Hydrothermal Sediment.</title>
        <authorList>
            <person name="Zhou Z."/>
            <person name="Liu Y."/>
            <person name="Xu W."/>
            <person name="Pan J."/>
            <person name="Luo Z.H."/>
            <person name="Li M."/>
        </authorList>
    </citation>
    <scope>NUCLEOTIDE SEQUENCE [LARGE SCALE GENOMIC DNA]</scope>
    <source>
        <strain evidence="7">HyVt-527</strain>
    </source>
</reference>
<dbReference type="Pfam" id="PF04893">
    <property type="entry name" value="Yip1"/>
    <property type="match status" value="1"/>
</dbReference>
<keyword evidence="3 5" id="KW-1133">Transmembrane helix</keyword>
<keyword evidence="2 5" id="KW-0812">Transmembrane</keyword>
<comment type="subcellular location">
    <subcellularLocation>
        <location evidence="1">Membrane</location>
        <topology evidence="1">Multi-pass membrane protein</topology>
    </subcellularLocation>
</comment>
<evidence type="ECO:0000313" key="7">
    <source>
        <dbReference type="EMBL" id="HHJ51553.1"/>
    </source>
</evidence>
<dbReference type="AlphaFoldDB" id="A0A7V5UDT2"/>
<dbReference type="GO" id="GO:0016020">
    <property type="term" value="C:membrane"/>
    <property type="evidence" value="ECO:0007669"/>
    <property type="project" value="UniProtKB-SubCell"/>
</dbReference>
<dbReference type="Proteomes" id="UP000886124">
    <property type="component" value="Unassembled WGS sequence"/>
</dbReference>
<evidence type="ECO:0000256" key="1">
    <source>
        <dbReference type="ARBA" id="ARBA00004141"/>
    </source>
</evidence>
<evidence type="ECO:0000256" key="3">
    <source>
        <dbReference type="ARBA" id="ARBA00022989"/>
    </source>
</evidence>
<evidence type="ECO:0000256" key="2">
    <source>
        <dbReference type="ARBA" id="ARBA00022692"/>
    </source>
</evidence>
<gene>
    <name evidence="7" type="ORF">ENJ89_00035</name>
</gene>
<evidence type="ECO:0000259" key="6">
    <source>
        <dbReference type="Pfam" id="PF04893"/>
    </source>
</evidence>
<feature type="transmembrane region" description="Helical" evidence="5">
    <location>
        <begin position="182"/>
        <end position="210"/>
    </location>
</feature>
<name>A0A7V5UDT2_CALAY</name>
<evidence type="ECO:0000256" key="5">
    <source>
        <dbReference type="SAM" id="Phobius"/>
    </source>
</evidence>
<keyword evidence="4 5" id="KW-0472">Membrane</keyword>
<comment type="caution">
    <text evidence="7">The sequence shown here is derived from an EMBL/GenBank/DDBJ whole genome shotgun (WGS) entry which is preliminary data.</text>
</comment>
<feature type="transmembrane region" description="Helical" evidence="5">
    <location>
        <begin position="41"/>
        <end position="59"/>
    </location>
</feature>
<dbReference type="EMBL" id="DROD01000003">
    <property type="protein sequence ID" value="HHJ51553.1"/>
    <property type="molecule type" value="Genomic_DNA"/>
</dbReference>
<feature type="transmembrane region" description="Helical" evidence="5">
    <location>
        <begin position="140"/>
        <end position="161"/>
    </location>
</feature>
<sequence>MDNVIQDRNPEPEKLNLMNKTVGIFTQPERVLASLKERPDWLFPLTVVILISILFAVTTRRQMMEFQKQSIYNSTIIQEEQKDEMIDRMENQSDEAFYVQSVGGTVVSTIFVYLVSAGVFLFVGNFILGGKATFKQIFAMYSWVGLISGLEYLIKIPLVLAKDSFQVYTSLAVLLDPSQSKTLLFQILNAFDLFAIWRVALWGMGFAVIYNFSKRTSYTAVISVYVIYLAIAI</sequence>